<dbReference type="CDD" id="cd20393">
    <property type="entry name" value="Tudor_SGF29_rpt1"/>
    <property type="match status" value="1"/>
</dbReference>
<dbReference type="EnsemblMetazoa" id="XM_030991897">
    <property type="protein sequence ID" value="XP_030847757"/>
    <property type="gene ID" value="LOC589619"/>
</dbReference>
<proteinExistence type="predicted"/>
<dbReference type="EnsemblMetazoa" id="XM_030991898">
    <property type="protein sequence ID" value="XP_030847758"/>
    <property type="gene ID" value="LOC589619"/>
</dbReference>
<feature type="region of interest" description="Disordered" evidence="6">
    <location>
        <begin position="1"/>
        <end position="82"/>
    </location>
</feature>
<dbReference type="InterPro" id="IPR037802">
    <property type="entry name" value="SGF29"/>
</dbReference>
<evidence type="ECO:0000256" key="1">
    <source>
        <dbReference type="ARBA" id="ARBA00004123"/>
    </source>
</evidence>
<dbReference type="OMA" id="WILTEVV"/>
<organism evidence="8 9">
    <name type="scientific">Strongylocentrotus purpuratus</name>
    <name type="common">Purple sea urchin</name>
    <dbReference type="NCBI Taxonomy" id="7668"/>
    <lineage>
        <taxon>Eukaryota</taxon>
        <taxon>Metazoa</taxon>
        <taxon>Echinodermata</taxon>
        <taxon>Eleutherozoa</taxon>
        <taxon>Echinozoa</taxon>
        <taxon>Echinoidea</taxon>
        <taxon>Euechinoidea</taxon>
        <taxon>Echinacea</taxon>
        <taxon>Camarodonta</taxon>
        <taxon>Echinidea</taxon>
        <taxon>Strongylocentrotidae</taxon>
        <taxon>Strongylocentrotus</taxon>
    </lineage>
</organism>
<dbReference type="CDD" id="cd20394">
    <property type="entry name" value="Tudor_SGF29_rpt2"/>
    <property type="match status" value="1"/>
</dbReference>
<dbReference type="InterPro" id="IPR047287">
    <property type="entry name" value="Tudor_SGF29_rpt2"/>
</dbReference>
<dbReference type="AlphaFoldDB" id="A0A7M7PDW4"/>
<keyword evidence="9" id="KW-1185">Reference proteome</keyword>
<dbReference type="Gene3D" id="2.30.30.140">
    <property type="match status" value="2"/>
</dbReference>
<reference evidence="9" key="1">
    <citation type="submission" date="2015-02" db="EMBL/GenBank/DDBJ databases">
        <title>Genome sequencing for Strongylocentrotus purpuratus.</title>
        <authorList>
            <person name="Murali S."/>
            <person name="Liu Y."/>
            <person name="Vee V."/>
            <person name="English A."/>
            <person name="Wang M."/>
            <person name="Skinner E."/>
            <person name="Han Y."/>
            <person name="Muzny D.M."/>
            <person name="Worley K.C."/>
            <person name="Gibbs R.A."/>
        </authorList>
    </citation>
    <scope>NUCLEOTIDE SEQUENCE</scope>
</reference>
<dbReference type="GO" id="GO:0005634">
    <property type="term" value="C:nucleus"/>
    <property type="evidence" value="ECO:0007669"/>
    <property type="project" value="UniProtKB-SubCell"/>
</dbReference>
<dbReference type="PANTHER" id="PTHR21539">
    <property type="entry name" value="SAGA-ASSOCIATED FACTOR 29"/>
    <property type="match status" value="1"/>
</dbReference>
<dbReference type="RefSeq" id="XP_030847757.1">
    <property type="nucleotide sequence ID" value="XM_030991897.1"/>
</dbReference>
<dbReference type="InParanoid" id="A0A7M7PDW4"/>
<dbReference type="Pfam" id="PF07039">
    <property type="entry name" value="SGF29_Tudor"/>
    <property type="match status" value="1"/>
</dbReference>
<feature type="compositionally biased region" description="Basic and acidic residues" evidence="6">
    <location>
        <begin position="54"/>
        <end position="67"/>
    </location>
</feature>
<evidence type="ECO:0000256" key="3">
    <source>
        <dbReference type="ARBA" id="ARBA00023054"/>
    </source>
</evidence>
<dbReference type="GeneID" id="589619"/>
<dbReference type="CTD" id="112869"/>
<dbReference type="FunFam" id="2.30.30.140:FF:000026">
    <property type="entry name" value="SAGA-associated factor 29 homolog"/>
    <property type="match status" value="1"/>
</dbReference>
<dbReference type="Proteomes" id="UP000007110">
    <property type="component" value="Unassembled WGS sequence"/>
</dbReference>
<dbReference type="FunCoup" id="A0A7M7PDW4">
    <property type="interactions" value="594"/>
</dbReference>
<evidence type="ECO:0000259" key="7">
    <source>
        <dbReference type="PROSITE" id="PS51518"/>
    </source>
</evidence>
<name>A0A7M7PDW4_STRPU</name>
<keyword evidence="3" id="KW-0175">Coiled coil</keyword>
<dbReference type="InterPro" id="IPR010750">
    <property type="entry name" value="SGF29_tudor-like_dom"/>
</dbReference>
<keyword evidence="2" id="KW-0805">Transcription regulation</keyword>
<feature type="domain" description="SGF29 C-terminal" evidence="7">
    <location>
        <begin position="226"/>
        <end position="367"/>
    </location>
</feature>
<dbReference type="GO" id="GO:0140672">
    <property type="term" value="C:ATAC complex"/>
    <property type="evidence" value="ECO:0007669"/>
    <property type="project" value="UniProtKB-ARBA"/>
</dbReference>
<evidence type="ECO:0000313" key="9">
    <source>
        <dbReference type="Proteomes" id="UP000007110"/>
    </source>
</evidence>
<dbReference type="OrthoDB" id="10265994at2759"/>
<evidence type="ECO:0000256" key="6">
    <source>
        <dbReference type="SAM" id="MobiDB-lite"/>
    </source>
</evidence>
<evidence type="ECO:0000313" key="8">
    <source>
        <dbReference type="EnsemblMetazoa" id="XP_030847757"/>
    </source>
</evidence>
<dbReference type="RefSeq" id="XP_030847758.1">
    <property type="nucleotide sequence ID" value="XM_030991898.1"/>
</dbReference>
<dbReference type="GO" id="GO:0000124">
    <property type="term" value="C:SAGA complex"/>
    <property type="evidence" value="ECO:0000318"/>
    <property type="project" value="GO_Central"/>
</dbReference>
<dbReference type="KEGG" id="spu:589619"/>
<evidence type="ECO:0000256" key="2">
    <source>
        <dbReference type="ARBA" id="ARBA00023015"/>
    </source>
</evidence>
<dbReference type="PROSITE" id="PS51518">
    <property type="entry name" value="SGF29_C"/>
    <property type="match status" value="1"/>
</dbReference>
<reference evidence="8" key="2">
    <citation type="submission" date="2021-01" db="UniProtKB">
        <authorList>
            <consortium name="EnsemblMetazoa"/>
        </authorList>
    </citation>
    <scope>IDENTIFICATION</scope>
</reference>
<comment type="subcellular location">
    <subcellularLocation>
        <location evidence="1">Nucleus</location>
    </subcellularLocation>
</comment>
<accession>A0A7M7PDW4</accession>
<sequence length="367" mass="40697">MKMRRGKSSVGTPSASGSKDEKAMPPASISPEPSVDSPGKMPQPEWAGGSGTETEPKPEEEKTEEGSKPSSGPAAGGGSSASLQEMRAELYRLVRETHKGKERSEVNLGHITKTQESINQNQKISPYYRSKLRSLYQSALSDAENEAELYRKSLEKITEIKNIRNEQRLQARSAGLHSDSDGPRKIMRRGVLMNMLQQTALTLPLWIGRTGEEKPPPLCGAVAAESSYISKPGDYIAARVRGSDGDENWILAEVISFNSGTNKYEVDDIDEEGKERHLLSRRRIVPLPLMKANPETNPEALFKKGNLVMALYPQTTCFYRALVERPPEGPIDDYSVLFEDNSYADGYSPALKVAQRYVVQVKEPRKR</sequence>
<evidence type="ECO:0000256" key="5">
    <source>
        <dbReference type="ARBA" id="ARBA00023242"/>
    </source>
</evidence>
<keyword evidence="4" id="KW-0804">Transcription</keyword>
<evidence type="ECO:0000256" key="4">
    <source>
        <dbReference type="ARBA" id="ARBA00023163"/>
    </source>
</evidence>
<keyword evidence="5" id="KW-0539">Nucleus</keyword>
<dbReference type="FunFam" id="2.30.30.140:FF:000029">
    <property type="entry name" value="SAGA-associated factor 29 homolog"/>
    <property type="match status" value="1"/>
</dbReference>
<protein>
    <recommendedName>
        <fullName evidence="7">SGF29 C-terminal domain-containing protein</fullName>
    </recommendedName>
</protein>
<dbReference type="InterPro" id="IPR047288">
    <property type="entry name" value="Tudor_SGF29_rpt1"/>
</dbReference>
<dbReference type="PANTHER" id="PTHR21539:SF0">
    <property type="entry name" value="SAGA-ASSOCIATED FACTOR 29"/>
    <property type="match status" value="1"/>
</dbReference>